<feature type="compositionally biased region" description="Low complexity" evidence="1">
    <location>
        <begin position="358"/>
        <end position="369"/>
    </location>
</feature>
<evidence type="ECO:0000256" key="1">
    <source>
        <dbReference type="SAM" id="MobiDB-lite"/>
    </source>
</evidence>
<feature type="compositionally biased region" description="Low complexity" evidence="1">
    <location>
        <begin position="294"/>
        <end position="305"/>
    </location>
</feature>
<evidence type="ECO:0000256" key="3">
    <source>
        <dbReference type="SAM" id="SignalP"/>
    </source>
</evidence>
<evidence type="ECO:0000259" key="4">
    <source>
        <dbReference type="SMART" id="SM00765"/>
    </source>
</evidence>
<feature type="transmembrane region" description="Helical" evidence="2">
    <location>
        <begin position="446"/>
        <end position="469"/>
    </location>
</feature>
<protein>
    <recommendedName>
        <fullName evidence="4">Seven cysteines N-terminal domain-containing protein</fullName>
    </recommendedName>
</protein>
<feature type="compositionally biased region" description="Low complexity" evidence="1">
    <location>
        <begin position="229"/>
        <end position="256"/>
    </location>
</feature>
<evidence type="ECO:0000313" key="5">
    <source>
        <dbReference type="EMBL" id="WAR06778.1"/>
    </source>
</evidence>
<feature type="region of interest" description="Disordered" evidence="1">
    <location>
        <begin position="326"/>
        <end position="370"/>
    </location>
</feature>
<keyword evidence="2" id="KW-0472">Membrane</keyword>
<sequence length="489" mass="52874">MLIMNFKLILFVLSTLVCVDVFADEHCEGIEVKKGFVVEISPEGESFNLSSLTNSSRHECTRSCCNTDKCTLTVFNTSTKVCTLVHCIDCPVFESEHSILTYIGSDNQTENNTLAEDIAASQSNQTQLLNETFQEESHPVNENVIDTETVSTPSVSETLPKDENNTLEETSSYNETGSVRNYINSTLIETPDTDVHSVNDTLDNVVENSAGKNDESIELSKPVTPLVNTSVTSTTGKQGTSVTTTNQPSSSTQTEQVESRTASYTTVTETSNDSNSTDGAPGTKAMQPEKDATTETLTSPSISTTTTPWRSLFSFLSTVYTSTSKSESQAVTKATVSTQNPDAELPSSQSTVNLPPTSTMSSSSSLSQSDLWTYGSSPSEEVSTSSILSTASSSIFSTSSSFSFHYESTTEAAASKADDQADGSTNSQHGETPGRMKGPKQLSTSLVVALSIGVFFTFVLLVVICKRLFEGWQRRHYNKLDYLINGMYN</sequence>
<dbReference type="EMBL" id="CP111017">
    <property type="protein sequence ID" value="WAR06778.1"/>
    <property type="molecule type" value="Genomic_DNA"/>
</dbReference>
<keyword evidence="2" id="KW-0812">Transmembrane</keyword>
<feature type="compositionally biased region" description="Polar residues" evidence="1">
    <location>
        <begin position="259"/>
        <end position="278"/>
    </location>
</feature>
<evidence type="ECO:0000256" key="2">
    <source>
        <dbReference type="SAM" id="Phobius"/>
    </source>
</evidence>
<keyword evidence="2" id="KW-1133">Transmembrane helix</keyword>
<evidence type="ECO:0000313" key="6">
    <source>
        <dbReference type="Proteomes" id="UP001164746"/>
    </source>
</evidence>
<feature type="domain" description="Seven cysteines N-terminal" evidence="4">
    <location>
        <begin position="22"/>
        <end position="102"/>
    </location>
</feature>
<keyword evidence="6" id="KW-1185">Reference proteome</keyword>
<feature type="region of interest" description="Disordered" evidence="1">
    <location>
        <begin position="151"/>
        <end position="175"/>
    </location>
</feature>
<gene>
    <name evidence="5" type="ORF">MAR_016736</name>
</gene>
<feature type="chain" id="PRO_5045622714" description="Seven cysteines N-terminal domain-containing protein" evidence="3">
    <location>
        <begin position="24"/>
        <end position="489"/>
    </location>
</feature>
<proteinExistence type="predicted"/>
<dbReference type="InterPro" id="IPR011106">
    <property type="entry name" value="MANSC_N"/>
</dbReference>
<accession>A0ABY7E9V5</accession>
<feature type="region of interest" description="Disordered" evidence="1">
    <location>
        <begin position="413"/>
        <end position="439"/>
    </location>
</feature>
<feature type="compositionally biased region" description="Polar residues" evidence="1">
    <location>
        <begin position="326"/>
        <end position="357"/>
    </location>
</feature>
<dbReference type="Proteomes" id="UP001164746">
    <property type="component" value="Chromosome 6"/>
</dbReference>
<feature type="signal peptide" evidence="3">
    <location>
        <begin position="1"/>
        <end position="23"/>
    </location>
</feature>
<name>A0ABY7E9V5_MYAAR</name>
<dbReference type="SMART" id="SM00765">
    <property type="entry name" value="MANEC"/>
    <property type="match status" value="1"/>
</dbReference>
<feature type="region of interest" description="Disordered" evidence="1">
    <location>
        <begin position="208"/>
        <end position="305"/>
    </location>
</feature>
<keyword evidence="3" id="KW-0732">Signal</keyword>
<organism evidence="5 6">
    <name type="scientific">Mya arenaria</name>
    <name type="common">Soft-shell clam</name>
    <dbReference type="NCBI Taxonomy" id="6604"/>
    <lineage>
        <taxon>Eukaryota</taxon>
        <taxon>Metazoa</taxon>
        <taxon>Spiralia</taxon>
        <taxon>Lophotrochozoa</taxon>
        <taxon>Mollusca</taxon>
        <taxon>Bivalvia</taxon>
        <taxon>Autobranchia</taxon>
        <taxon>Heteroconchia</taxon>
        <taxon>Euheterodonta</taxon>
        <taxon>Imparidentia</taxon>
        <taxon>Neoheterodontei</taxon>
        <taxon>Myida</taxon>
        <taxon>Myoidea</taxon>
        <taxon>Myidae</taxon>
        <taxon>Mya</taxon>
    </lineage>
</organism>
<reference evidence="5" key="1">
    <citation type="submission" date="2022-11" db="EMBL/GenBank/DDBJ databases">
        <title>Centuries of genome instability and evolution in soft-shell clam transmissible cancer (bioRxiv).</title>
        <authorList>
            <person name="Hart S.F.M."/>
            <person name="Yonemitsu M.A."/>
            <person name="Giersch R.M."/>
            <person name="Beal B.F."/>
            <person name="Arriagada G."/>
            <person name="Davis B.W."/>
            <person name="Ostrander E.A."/>
            <person name="Goff S.P."/>
            <person name="Metzger M.J."/>
        </authorList>
    </citation>
    <scope>NUCLEOTIDE SEQUENCE</scope>
    <source>
        <strain evidence="5">MELC-2E11</strain>
        <tissue evidence="5">Siphon/mantle</tissue>
    </source>
</reference>